<feature type="transmembrane region" description="Helical" evidence="1">
    <location>
        <begin position="20"/>
        <end position="42"/>
    </location>
</feature>
<name>G7WB69_DESOD</name>
<protein>
    <submittedName>
        <fullName evidence="2">Uncharacterized protein</fullName>
    </submittedName>
</protein>
<sequence length="112" mass="12264">MNISRILSGLRSGQRIKDSIVLGLIGGFAGTIVMDLSNFFLWRTNKTEGLYGHLSGSMIMRGFRTNQTKNFLLGQILHTFTGAILGIPYVYLLKKTGKDHHLVKGLLAGGLS</sequence>
<dbReference type="eggNOG" id="ENOG502ZXY8">
    <property type="taxonomic scope" value="Bacteria"/>
</dbReference>
<proteinExistence type="predicted"/>
<reference evidence="3" key="1">
    <citation type="submission" date="2011-11" db="EMBL/GenBank/DDBJ databases">
        <title>Complete sequence of Desulfosporosinus orientis DSM 765.</title>
        <authorList>
            <person name="Lucas S."/>
            <person name="Han J."/>
            <person name="Lapidus A."/>
            <person name="Cheng J.-F."/>
            <person name="Goodwin L."/>
            <person name="Pitluck S."/>
            <person name="Peters L."/>
            <person name="Ovchinnikova G."/>
            <person name="Teshima H."/>
            <person name="Detter J.C."/>
            <person name="Han C."/>
            <person name="Tapia R."/>
            <person name="Land M."/>
            <person name="Hauser L."/>
            <person name="Kyrpides N."/>
            <person name="Ivanova N."/>
            <person name="Pagani I."/>
            <person name="Pester M."/>
            <person name="Spring S."/>
            <person name="Ollivier B."/>
            <person name="Rattei T."/>
            <person name="Klenk H.-P."/>
            <person name="Wagner M."/>
            <person name="Loy A."/>
            <person name="Woyke T."/>
        </authorList>
    </citation>
    <scope>NUCLEOTIDE SEQUENCE [LARGE SCALE GENOMIC DNA]</scope>
    <source>
        <strain evidence="3">ATCC 19365 / DSM 765 / NCIMB 8382 / VKM B-1628</strain>
    </source>
</reference>
<keyword evidence="1" id="KW-0812">Transmembrane</keyword>
<evidence type="ECO:0000313" key="2">
    <source>
        <dbReference type="EMBL" id="AET67850.1"/>
    </source>
</evidence>
<keyword evidence="3" id="KW-1185">Reference proteome</keyword>
<dbReference type="KEGG" id="dor:Desor_2248"/>
<dbReference type="AlphaFoldDB" id="G7WB69"/>
<feature type="transmembrane region" description="Helical" evidence="1">
    <location>
        <begin position="71"/>
        <end position="92"/>
    </location>
</feature>
<reference evidence="2 3" key="2">
    <citation type="journal article" date="2012" name="J. Bacteriol.">
        <title>Complete genome sequences of Desulfosporosinus orientis DSM765T, Desulfosporosinus youngiae DSM17734T, Desulfosporosinus meridiei DSM13257T, and Desulfosporosinus acidiphilus DSM22704T.</title>
        <authorList>
            <person name="Pester M."/>
            <person name="Brambilla E."/>
            <person name="Alazard D."/>
            <person name="Rattei T."/>
            <person name="Weinmaier T."/>
            <person name="Han J."/>
            <person name="Lucas S."/>
            <person name="Lapidus A."/>
            <person name="Cheng J.F."/>
            <person name="Goodwin L."/>
            <person name="Pitluck S."/>
            <person name="Peters L."/>
            <person name="Ovchinnikova G."/>
            <person name="Teshima H."/>
            <person name="Detter J.C."/>
            <person name="Han C.S."/>
            <person name="Tapia R."/>
            <person name="Land M.L."/>
            <person name="Hauser L."/>
            <person name="Kyrpides N.C."/>
            <person name="Ivanova N.N."/>
            <person name="Pagani I."/>
            <person name="Huntmann M."/>
            <person name="Wei C.L."/>
            <person name="Davenport K.W."/>
            <person name="Daligault H."/>
            <person name="Chain P.S."/>
            <person name="Chen A."/>
            <person name="Mavromatis K."/>
            <person name="Markowitz V."/>
            <person name="Szeto E."/>
            <person name="Mikhailova N."/>
            <person name="Pati A."/>
            <person name="Wagner M."/>
            <person name="Woyke T."/>
            <person name="Ollivier B."/>
            <person name="Klenk H.P."/>
            <person name="Spring S."/>
            <person name="Loy A."/>
        </authorList>
    </citation>
    <scope>NUCLEOTIDE SEQUENCE [LARGE SCALE GENOMIC DNA]</scope>
    <source>
        <strain evidence="3">ATCC 19365 / DSM 765 / NCIMB 8382 / VKM B-1628</strain>
    </source>
</reference>
<dbReference type="Proteomes" id="UP000006346">
    <property type="component" value="Chromosome"/>
</dbReference>
<gene>
    <name evidence="2" type="ordered locus">Desor_2248</name>
</gene>
<keyword evidence="1" id="KW-1133">Transmembrane helix</keyword>
<keyword evidence="1" id="KW-0472">Membrane</keyword>
<evidence type="ECO:0000313" key="3">
    <source>
        <dbReference type="Proteomes" id="UP000006346"/>
    </source>
</evidence>
<dbReference type="HOGENOM" id="CLU_2141874_0_0_9"/>
<organism evidence="2 3">
    <name type="scientific">Desulfosporosinus orientis (strain ATCC 19365 / DSM 765 / NCIMB 8382 / VKM B-1628 / Singapore I)</name>
    <name type="common">Desulfotomaculum orientis</name>
    <dbReference type="NCBI Taxonomy" id="768706"/>
    <lineage>
        <taxon>Bacteria</taxon>
        <taxon>Bacillati</taxon>
        <taxon>Bacillota</taxon>
        <taxon>Clostridia</taxon>
        <taxon>Eubacteriales</taxon>
        <taxon>Desulfitobacteriaceae</taxon>
        <taxon>Desulfosporosinus</taxon>
    </lineage>
</organism>
<dbReference type="RefSeq" id="WP_014184661.1">
    <property type="nucleotide sequence ID" value="NC_016584.1"/>
</dbReference>
<evidence type="ECO:0000256" key="1">
    <source>
        <dbReference type="SAM" id="Phobius"/>
    </source>
</evidence>
<accession>G7WB69</accession>
<dbReference type="EMBL" id="CP003108">
    <property type="protein sequence ID" value="AET67850.1"/>
    <property type="molecule type" value="Genomic_DNA"/>
</dbReference>
<dbReference type="OrthoDB" id="1798220at2"/>